<sequence>MKVDVKIAGASYSEVPAVLIPLKSGGKARFCEVSDTTAKAADVAKGKTFYDADGNYTAGTNTGSGGSTSTVTATPYKVTIQQVPHQTISASFTPQVAGTINTLAKSGNETLNLESEATLGISYAFKTKITPDAGWIGGKAVVSGKLEDGLICGDVTITASEAIQIPTDITVPEGYTTVYLGQNKLYQDQGLTVELTSKRQIEANSKIYVMDVTRNSYTLLNLFCPSKSNNVGTGFDEKYVDLSGISKSLITSLGSLFLGNSNLESADMSGFGDIEGIYSLFAYCKSLKCVYFDTLRNVGNATINTYHTFSTCTALEYLILDNVNVDFVVEGGTDSDRGIPSQTKVLVPKAALEAYKADSHWKSVADRILPMEDFDIVRKDGAVSVTPKGA</sequence>
<dbReference type="SUPFAM" id="SSF52058">
    <property type="entry name" value="L domain-like"/>
    <property type="match status" value="1"/>
</dbReference>
<dbReference type="InterPro" id="IPR032675">
    <property type="entry name" value="LRR_dom_sf"/>
</dbReference>
<dbReference type="Gene3D" id="3.80.10.10">
    <property type="entry name" value="Ribonuclease Inhibitor"/>
    <property type="match status" value="1"/>
</dbReference>
<dbReference type="Proteomes" id="UP000441455">
    <property type="component" value="Unassembled WGS sequence"/>
</dbReference>
<dbReference type="OrthoDB" id="3035296at2"/>
<dbReference type="RefSeq" id="WP_154488123.1">
    <property type="nucleotide sequence ID" value="NZ_VULN01000008.1"/>
</dbReference>
<evidence type="ECO:0008006" key="3">
    <source>
        <dbReference type="Google" id="ProtNLM"/>
    </source>
</evidence>
<reference evidence="1 2" key="1">
    <citation type="submission" date="2019-08" db="EMBL/GenBank/DDBJ databases">
        <title>In-depth cultivation of the pig gut microbiome towards novel bacterial diversity and tailored functional studies.</title>
        <authorList>
            <person name="Wylensek D."/>
            <person name="Hitch T.C.A."/>
            <person name="Clavel T."/>
        </authorList>
    </citation>
    <scope>NUCLEOTIDE SEQUENCE [LARGE SCALE GENOMIC DNA]</scope>
    <source>
        <strain evidence="1 2">WCA-389-WT-5B</strain>
    </source>
</reference>
<comment type="caution">
    <text evidence="1">The sequence shown here is derived from an EMBL/GenBank/DDBJ whole genome shotgun (WGS) entry which is preliminary data.</text>
</comment>
<proteinExistence type="predicted"/>
<gene>
    <name evidence="1" type="ORF">FX155_06370</name>
</gene>
<dbReference type="AlphaFoldDB" id="A0A6N7VKI6"/>
<evidence type="ECO:0000313" key="2">
    <source>
        <dbReference type="Proteomes" id="UP000441455"/>
    </source>
</evidence>
<dbReference type="EMBL" id="VULN01000008">
    <property type="protein sequence ID" value="MSS82219.1"/>
    <property type="molecule type" value="Genomic_DNA"/>
</dbReference>
<evidence type="ECO:0000313" key="1">
    <source>
        <dbReference type="EMBL" id="MSS82219.1"/>
    </source>
</evidence>
<organism evidence="1 2">
    <name type="scientific">Acidaminococcus fermentans</name>
    <dbReference type="NCBI Taxonomy" id="905"/>
    <lineage>
        <taxon>Bacteria</taxon>
        <taxon>Bacillati</taxon>
        <taxon>Bacillota</taxon>
        <taxon>Negativicutes</taxon>
        <taxon>Acidaminococcales</taxon>
        <taxon>Acidaminococcaceae</taxon>
        <taxon>Acidaminococcus</taxon>
    </lineage>
</organism>
<name>A0A6N7VKI6_ACIFE</name>
<accession>A0A6N7VKI6</accession>
<protein>
    <recommendedName>
        <fullName evidence="3">Leucine-rich repeat domain-containing protein</fullName>
    </recommendedName>
</protein>